<keyword evidence="2" id="KW-0539">Nucleus</keyword>
<dbReference type="GO" id="GO:0005634">
    <property type="term" value="C:nucleus"/>
    <property type="evidence" value="ECO:0007669"/>
    <property type="project" value="UniProtKB-SubCell"/>
</dbReference>
<reference evidence="4 5" key="1">
    <citation type="journal article" date="2021" name="Nat. Plants">
        <title>The Taxus genome provides insights into paclitaxel biosynthesis.</title>
        <authorList>
            <person name="Xiong X."/>
            <person name="Gou J."/>
            <person name="Liao Q."/>
            <person name="Li Y."/>
            <person name="Zhou Q."/>
            <person name="Bi G."/>
            <person name="Li C."/>
            <person name="Du R."/>
            <person name="Wang X."/>
            <person name="Sun T."/>
            <person name="Guo L."/>
            <person name="Liang H."/>
            <person name="Lu P."/>
            <person name="Wu Y."/>
            <person name="Zhang Z."/>
            <person name="Ro D.K."/>
            <person name="Shang Y."/>
            <person name="Huang S."/>
            <person name="Yan J."/>
        </authorList>
    </citation>
    <scope>NUCLEOTIDE SEQUENCE [LARGE SCALE GENOMIC DNA]</scope>
    <source>
        <strain evidence="4">Ta-2019</strain>
    </source>
</reference>
<dbReference type="AlphaFoldDB" id="A0AA38BTG9"/>
<dbReference type="CDD" id="cd20404">
    <property type="entry name" value="Tudor_Agenet_AtEML-like"/>
    <property type="match status" value="1"/>
</dbReference>
<dbReference type="GO" id="GO:0006281">
    <property type="term" value="P:DNA repair"/>
    <property type="evidence" value="ECO:0007669"/>
    <property type="project" value="TreeGrafter"/>
</dbReference>
<sequence>FYEGIVQSYDLMKKKHTVLYDDGDVEVLKLQKERWEMIDGNFLSERPALTSESTKIVVDIPVKERTQMGDLVEKKALSSNKRRSSFPKSTKKGIFQSRCRDPFVFMDDKDQLAGGKKGKGKSGLEGRNVGRFTISTKITSGTSKGFKQTSTTADDEKTGSLSDSGARDSDDEPL</sequence>
<feature type="compositionally biased region" description="Low complexity" evidence="3">
    <location>
        <begin position="132"/>
        <end position="147"/>
    </location>
</feature>
<dbReference type="InterPro" id="IPR039776">
    <property type="entry name" value="Pds5"/>
</dbReference>
<dbReference type="EMBL" id="JAHRHJ020003813">
    <property type="protein sequence ID" value="KAH9287488.1"/>
    <property type="molecule type" value="Genomic_DNA"/>
</dbReference>
<keyword evidence="5" id="KW-1185">Reference proteome</keyword>
<accession>A0AA38BTG9</accession>
<comment type="subcellular location">
    <subcellularLocation>
        <location evidence="1">Nucleus</location>
    </subcellularLocation>
</comment>
<feature type="non-terminal residue" evidence="4">
    <location>
        <position position="1"/>
    </location>
</feature>
<organism evidence="4 5">
    <name type="scientific">Taxus chinensis</name>
    <name type="common">Chinese yew</name>
    <name type="synonym">Taxus wallichiana var. chinensis</name>
    <dbReference type="NCBI Taxonomy" id="29808"/>
    <lineage>
        <taxon>Eukaryota</taxon>
        <taxon>Viridiplantae</taxon>
        <taxon>Streptophyta</taxon>
        <taxon>Embryophyta</taxon>
        <taxon>Tracheophyta</taxon>
        <taxon>Spermatophyta</taxon>
        <taxon>Pinopsida</taxon>
        <taxon>Pinidae</taxon>
        <taxon>Conifers II</taxon>
        <taxon>Cupressales</taxon>
        <taxon>Taxaceae</taxon>
        <taxon>Taxus</taxon>
    </lineage>
</organism>
<dbReference type="Proteomes" id="UP000824469">
    <property type="component" value="Unassembled WGS sequence"/>
</dbReference>
<name>A0AA38BTG9_TAXCH</name>
<evidence type="ECO:0000313" key="4">
    <source>
        <dbReference type="EMBL" id="KAH9287488.1"/>
    </source>
</evidence>
<proteinExistence type="predicted"/>
<feature type="non-terminal residue" evidence="4">
    <location>
        <position position="174"/>
    </location>
</feature>
<dbReference type="OMA" id="GTMENSK"/>
<dbReference type="PANTHER" id="PTHR12663:SF0">
    <property type="entry name" value="PRECOCIOUS DISSOCIATION OF SISTERS 5, ISOFORM A"/>
    <property type="match status" value="1"/>
</dbReference>
<comment type="caution">
    <text evidence="4">The sequence shown here is derived from an EMBL/GenBank/DDBJ whole genome shotgun (WGS) entry which is preliminary data.</text>
</comment>
<dbReference type="GO" id="GO:0007064">
    <property type="term" value="P:mitotic sister chromatid cohesion"/>
    <property type="evidence" value="ECO:0007669"/>
    <property type="project" value="InterPro"/>
</dbReference>
<dbReference type="GO" id="GO:0000785">
    <property type="term" value="C:chromatin"/>
    <property type="evidence" value="ECO:0007669"/>
    <property type="project" value="TreeGrafter"/>
</dbReference>
<feature type="region of interest" description="Disordered" evidence="3">
    <location>
        <begin position="109"/>
        <end position="174"/>
    </location>
</feature>
<protein>
    <submittedName>
        <fullName evidence="4">Uncharacterized protein</fullName>
    </submittedName>
</protein>
<evidence type="ECO:0000313" key="5">
    <source>
        <dbReference type="Proteomes" id="UP000824469"/>
    </source>
</evidence>
<evidence type="ECO:0000256" key="2">
    <source>
        <dbReference type="ARBA" id="ARBA00023242"/>
    </source>
</evidence>
<gene>
    <name evidence="4" type="ORF">KI387_031605</name>
</gene>
<evidence type="ECO:0000256" key="1">
    <source>
        <dbReference type="ARBA" id="ARBA00004123"/>
    </source>
</evidence>
<evidence type="ECO:0000256" key="3">
    <source>
        <dbReference type="SAM" id="MobiDB-lite"/>
    </source>
</evidence>
<dbReference type="PANTHER" id="PTHR12663">
    <property type="entry name" value="ANDROGEN INDUCED INHIBITOR OF PROLIFERATION AS3 / PDS5-RELATED"/>
    <property type="match status" value="1"/>
</dbReference>